<keyword evidence="4" id="KW-1185">Reference proteome</keyword>
<sequence length="579" mass="66586">MRQIPDAYKKVPMMFRSPIPGRSQLQYLDKDKKKAREAQDVEKWVSEWTDKSQLIPEENARDVETETFQAKSYQVSWRFVTNGGQDDGIVRPVIGASGIPFYPGSSMKGAFRQACEQAEQLGEIPEGTCNIYCGNETDITPGCLRFEGAYPTNDWREGLLDLVHPQQGWQVITPDTNKKPNGESAYAQISLDRPTLRFAISSAKPLSSQQWEQIWQIWEKAIASGLGSKVSGGYGQINQTSHRILYKAKLKGQGQAAKLIDETGEFRPNIFRAALRGHALRIFGGLTDESTAQNLVQHLFGGIQGNEPTVGLLGFQFQPSQLEIESFGSGQYAQPTYDVKGELIWFLTRPIADPNQERRLKNLVARLMQFAMIFGGFGKSWRRVDHRIFFEEYYEDTYKALIGCHWQWLDKSTKRRNVKVGRTEKIAEFIDRVRDTAREWIQCQNQPLNENQWASDWREAWHPRNVQVWGRVAEDMDDSVAVHWFHKSYQQRIQGIQSEGSIYKSSVTGKLGQISLIWHRMYPVILVKKNPEDPKQPIVKNTCRYLELITIFPDNSKECDRFLEFLHTHPENFQLLWGE</sequence>
<dbReference type="Proteomes" id="UP000500857">
    <property type="component" value="Chromosome"/>
</dbReference>
<evidence type="ECO:0000256" key="1">
    <source>
        <dbReference type="ARBA" id="ARBA00023118"/>
    </source>
</evidence>
<evidence type="ECO:0000313" key="3">
    <source>
        <dbReference type="EMBL" id="QIZ71669.1"/>
    </source>
</evidence>
<name>A0A6H1U222_9CYAN</name>
<reference evidence="3 4" key="1">
    <citation type="submission" date="2020-04" db="EMBL/GenBank/DDBJ databases">
        <authorList>
            <person name="Basu S."/>
            <person name="Maruthanayagam V."/>
            <person name="Chakraborty S."/>
            <person name="Pramanik A."/>
            <person name="Mukherjee J."/>
            <person name="Brink B."/>
        </authorList>
    </citation>
    <scope>NUCLEOTIDE SEQUENCE [LARGE SCALE GENOMIC DNA]</scope>
    <source>
        <strain evidence="3 4">AP17</strain>
    </source>
</reference>
<dbReference type="InterPro" id="IPR005537">
    <property type="entry name" value="RAMP_III_fam"/>
</dbReference>
<dbReference type="Pfam" id="PF03787">
    <property type="entry name" value="RAMPs"/>
    <property type="match status" value="1"/>
</dbReference>
<accession>A0A6H1U222</accession>
<dbReference type="EMBL" id="CP051167">
    <property type="protein sequence ID" value="QIZ71669.1"/>
    <property type="molecule type" value="Genomic_DNA"/>
</dbReference>
<dbReference type="AlphaFoldDB" id="A0A6H1U222"/>
<gene>
    <name evidence="3" type="ORF">HCG48_14635</name>
</gene>
<dbReference type="KEGG" id="oxy:HCG48_14635"/>
<dbReference type="RefSeq" id="WP_168569821.1">
    <property type="nucleotide sequence ID" value="NZ_CP051167.1"/>
</dbReference>
<protein>
    <submittedName>
        <fullName evidence="3">RAMP superfamily protein</fullName>
    </submittedName>
</protein>
<feature type="domain" description="CRISPR type III-associated protein" evidence="2">
    <location>
        <begin position="96"/>
        <end position="237"/>
    </location>
</feature>
<evidence type="ECO:0000313" key="4">
    <source>
        <dbReference type="Proteomes" id="UP000500857"/>
    </source>
</evidence>
<evidence type="ECO:0000259" key="2">
    <source>
        <dbReference type="Pfam" id="PF03787"/>
    </source>
</evidence>
<dbReference type="GO" id="GO:0051607">
    <property type="term" value="P:defense response to virus"/>
    <property type="evidence" value="ECO:0007669"/>
    <property type="project" value="UniProtKB-KW"/>
</dbReference>
<proteinExistence type="predicted"/>
<keyword evidence="1" id="KW-0051">Antiviral defense</keyword>
<organism evidence="3 4">
    <name type="scientific">Oxynema aestuarii AP17</name>
    <dbReference type="NCBI Taxonomy" id="2064643"/>
    <lineage>
        <taxon>Bacteria</taxon>
        <taxon>Bacillati</taxon>
        <taxon>Cyanobacteriota</taxon>
        <taxon>Cyanophyceae</taxon>
        <taxon>Oscillatoriophycideae</taxon>
        <taxon>Oscillatoriales</taxon>
        <taxon>Oscillatoriaceae</taxon>
        <taxon>Oxynema</taxon>
        <taxon>Oxynema aestuarii</taxon>
    </lineage>
</organism>